<sequence length="996" mass="108697">MTTPMSEKATPSGSVTFFPCISVGESVIAPEVTIREIGDDSPPSKLCKISLTSGSLQGPDAEGLRNAFGIAEDDLRITVDEIIERITENPLEPSIKELLKARISILDLSYHTGKKAVSFETRIDASTGSLSLNVLSAPDIHSDRGKGAAKGQRTTILGANFGARIPLEELLPLVDPADLPKFEFAVHLFYCNRDVDSGDIQALLGIGRDNGLEKATETGPEAQEGIFYSFAEAGVDLKKGISLIPAIRIGNETIPLQLPASSSKKDDENGRPPGARKPPPPTPRNGAAPTSKKLGPITVDNLGAGYKNGHIVLCVDGALGLSGFELGLMGLRLKVNISRLMKLDIKGLGFDLDGLFMSLRQGGLHISGAFLRAMVEDDDARRNEYLGQINLKTKTLGIAGIGAYSKLANGKDSLFIYAALNAPLGGIPEFFVEGISLGFCYNRNINLPPTDSINRFPLVTALQGKGRTTREPDANAMADLREKMAALSKYLPAASGQYLIAAGLKVSTYQQVRSIAVLMVGFGDRFAIHMTGLSRMELPPRESGRKAVAVLEAAYRISFAPDEGVFGIEAQLTDNSFILSRDCLLTGGFAFYSWFKGPQAGDFVISMGGYHPKFPRPAHYPSVPRLGFHWQISRALSFKGEKYAALTPLAIMAGGGYEALFEKGKLKAWFRAGLDFIVYWQPFYYDARFSICIGASYKLAFVTARVEMGADLHIWGPDFAGRARIKWAIFSFDIEFGAGEAKPKPITWKQFRTIYLPGEPAELSRIAITVGERGVKNNWHLVDPDRFELRIDSQIPINTVKLFNASEADGSLPGGGSPRKGGSFHIAPMGGRRENMVVDNWEMEIRVTRDSNTTSSFFIAEGFRKNHPAALWGPDFQPDIRKNERTIPLLSGVGIHPVSGRKPGFTEPVDANAFEFQDIVEDDPHWQWGKPLPCAIQADTDMEKDIKRIQESLLSDAVVARRAAIGEWFGRGQDISLREMHRHPESAFVGIPRIVQ</sequence>
<dbReference type="Pfam" id="PF20248">
    <property type="entry name" value="DUF6603"/>
    <property type="match status" value="1"/>
</dbReference>
<feature type="domain" description="DUF6603" evidence="2">
    <location>
        <begin position="292"/>
        <end position="756"/>
    </location>
</feature>
<protein>
    <recommendedName>
        <fullName evidence="2">DUF6603 domain-containing protein</fullName>
    </recommendedName>
</protein>
<evidence type="ECO:0000313" key="3">
    <source>
        <dbReference type="EMBL" id="VFJ49716.1"/>
    </source>
</evidence>
<dbReference type="InterPro" id="IPR046538">
    <property type="entry name" value="DUF6603"/>
</dbReference>
<dbReference type="EMBL" id="CAADEW010000024">
    <property type="protein sequence ID" value="VFJ49716.1"/>
    <property type="molecule type" value="Genomic_DNA"/>
</dbReference>
<gene>
    <name evidence="3" type="ORF">BECKFW1821A_GA0114235_10248</name>
</gene>
<dbReference type="AlphaFoldDB" id="A0A450SBX0"/>
<evidence type="ECO:0000256" key="1">
    <source>
        <dbReference type="SAM" id="MobiDB-lite"/>
    </source>
</evidence>
<name>A0A450SBX0_9GAMM</name>
<accession>A0A450SBX0</accession>
<feature type="region of interest" description="Disordered" evidence="1">
    <location>
        <begin position="258"/>
        <end position="294"/>
    </location>
</feature>
<reference evidence="3" key="1">
    <citation type="submission" date="2019-02" db="EMBL/GenBank/DDBJ databases">
        <authorList>
            <person name="Gruber-Vodicka R. H."/>
            <person name="Seah K. B. B."/>
        </authorList>
    </citation>
    <scope>NUCLEOTIDE SEQUENCE</scope>
    <source>
        <strain evidence="3">BECK_BZ15</strain>
    </source>
</reference>
<evidence type="ECO:0000259" key="2">
    <source>
        <dbReference type="Pfam" id="PF20248"/>
    </source>
</evidence>
<organism evidence="3">
    <name type="scientific">Candidatus Kentrum sp. FW</name>
    <dbReference type="NCBI Taxonomy" id="2126338"/>
    <lineage>
        <taxon>Bacteria</taxon>
        <taxon>Pseudomonadati</taxon>
        <taxon>Pseudomonadota</taxon>
        <taxon>Gammaproteobacteria</taxon>
        <taxon>Candidatus Kentrum</taxon>
    </lineage>
</organism>
<proteinExistence type="predicted"/>